<sequence>MFLANITSTCEILAWEFFFLRDPKYVGEQQVQGLAIHRLKVLILFLLLVGPARNDDETVAETREGRKDLSHESRQWAGFIVVEGMMNHDNTDINSPSYDVLFTHSLSPEGSIE</sequence>
<protein>
    <submittedName>
        <fullName evidence="1">Uncharacterized protein</fullName>
    </submittedName>
</protein>
<keyword evidence="2" id="KW-1185">Reference proteome</keyword>
<reference evidence="1 2" key="1">
    <citation type="submission" date="2021-06" db="EMBL/GenBank/DDBJ databases">
        <title>Caerostris extrusa draft genome.</title>
        <authorList>
            <person name="Kono N."/>
            <person name="Arakawa K."/>
        </authorList>
    </citation>
    <scope>NUCLEOTIDE SEQUENCE [LARGE SCALE GENOMIC DNA]</scope>
</reference>
<name>A0AAV4T2T4_CAEEX</name>
<gene>
    <name evidence="1" type="ORF">CEXT_746241</name>
</gene>
<comment type="caution">
    <text evidence="1">The sequence shown here is derived from an EMBL/GenBank/DDBJ whole genome shotgun (WGS) entry which is preliminary data.</text>
</comment>
<dbReference type="AlphaFoldDB" id="A0AAV4T2T4"/>
<dbReference type="Proteomes" id="UP001054945">
    <property type="component" value="Unassembled WGS sequence"/>
</dbReference>
<evidence type="ECO:0000313" key="2">
    <source>
        <dbReference type="Proteomes" id="UP001054945"/>
    </source>
</evidence>
<dbReference type="EMBL" id="BPLR01010264">
    <property type="protein sequence ID" value="GIY38148.1"/>
    <property type="molecule type" value="Genomic_DNA"/>
</dbReference>
<accession>A0AAV4T2T4</accession>
<proteinExistence type="predicted"/>
<evidence type="ECO:0000313" key="1">
    <source>
        <dbReference type="EMBL" id="GIY38148.1"/>
    </source>
</evidence>
<organism evidence="1 2">
    <name type="scientific">Caerostris extrusa</name>
    <name type="common">Bark spider</name>
    <name type="synonym">Caerostris bankana</name>
    <dbReference type="NCBI Taxonomy" id="172846"/>
    <lineage>
        <taxon>Eukaryota</taxon>
        <taxon>Metazoa</taxon>
        <taxon>Ecdysozoa</taxon>
        <taxon>Arthropoda</taxon>
        <taxon>Chelicerata</taxon>
        <taxon>Arachnida</taxon>
        <taxon>Araneae</taxon>
        <taxon>Araneomorphae</taxon>
        <taxon>Entelegynae</taxon>
        <taxon>Araneoidea</taxon>
        <taxon>Araneidae</taxon>
        <taxon>Caerostris</taxon>
    </lineage>
</organism>